<dbReference type="PANTHER" id="PTHR43308">
    <property type="entry name" value="OUTER MEMBRANE PROTEIN ALPHA-RELATED"/>
    <property type="match status" value="1"/>
</dbReference>
<evidence type="ECO:0000313" key="3">
    <source>
        <dbReference type="Proteomes" id="UP000665561"/>
    </source>
</evidence>
<dbReference type="RefSeq" id="WP_161746759.1">
    <property type="nucleotide sequence ID" value="NZ_JAAAMV010000031.1"/>
</dbReference>
<feature type="non-terminal residue" evidence="2">
    <location>
        <position position="1"/>
    </location>
</feature>
<gene>
    <name evidence="2" type="ORF">GT019_28015</name>
</gene>
<reference evidence="2 3" key="1">
    <citation type="submission" date="2020-01" db="EMBL/GenBank/DDBJ databases">
        <title>Paenibacillus soybeanensis sp. nov. isolated from the nodules of soybean (Glycine max(L.) Merr).</title>
        <authorList>
            <person name="Wang H."/>
        </authorList>
    </citation>
    <scope>NUCLEOTIDE SEQUENCE [LARGE SCALE GENOMIC DNA]</scope>
    <source>
        <strain evidence="2 3">T1</strain>
    </source>
</reference>
<dbReference type="Pfam" id="PF07554">
    <property type="entry name" value="FIVAR"/>
    <property type="match status" value="3"/>
</dbReference>
<dbReference type="Pfam" id="PF00395">
    <property type="entry name" value="SLH"/>
    <property type="match status" value="3"/>
</dbReference>
<feature type="domain" description="SLH" evidence="1">
    <location>
        <begin position="651"/>
        <end position="710"/>
    </location>
</feature>
<dbReference type="InterPro" id="IPR051465">
    <property type="entry name" value="Cell_Envelope_Struct_Comp"/>
</dbReference>
<accession>A0ABW9XYE7</accession>
<dbReference type="Gene3D" id="1.20.1270.90">
    <property type="entry name" value="AF1782-like"/>
    <property type="match status" value="3"/>
</dbReference>
<feature type="domain" description="SLH" evidence="1">
    <location>
        <begin position="711"/>
        <end position="774"/>
    </location>
</feature>
<dbReference type="PROSITE" id="PS51272">
    <property type="entry name" value="SLH"/>
    <property type="match status" value="3"/>
</dbReference>
<evidence type="ECO:0000313" key="2">
    <source>
        <dbReference type="EMBL" id="NBD27735.1"/>
    </source>
</evidence>
<comment type="caution">
    <text evidence="2">The sequence shown here is derived from an EMBL/GenBank/DDBJ whole genome shotgun (WGS) entry which is preliminary data.</text>
</comment>
<organism evidence="2 3">
    <name type="scientific">Paenibacillus glycinis</name>
    <dbReference type="NCBI Taxonomy" id="2697035"/>
    <lineage>
        <taxon>Bacteria</taxon>
        <taxon>Bacillati</taxon>
        <taxon>Bacillota</taxon>
        <taxon>Bacilli</taxon>
        <taxon>Bacillales</taxon>
        <taxon>Paenibacillaceae</taxon>
        <taxon>Paenibacillus</taxon>
    </lineage>
</organism>
<feature type="domain" description="SLH" evidence="1">
    <location>
        <begin position="778"/>
        <end position="839"/>
    </location>
</feature>
<sequence length="839" mass="85481">EASSAARSALQAAIDAAQAIADDATHQTQVQLDAAVTALQSAVETFEDAIVVAGDGRNLVAALTNAKQGLTDHPAGTNVGEASSAARSALQAAIDAAQAIADDATQQTQSQLDAAVTALQAAVETFEDAIVVAGDGGNLSAALAKAKQELTEHPAGDNVGEASVASCSALQAAIDAAQAIADTATQQTQSQLDAATVMLNDALIRFESAWVNLVLAEPADGLYGIRDALRFSVSYAYEVTVSGTPAIPFKIGTVDAEQTVYAVYTGARGTPLTELTFEYEVPEGFADADGIEIAPQLDLPAGAGIVRADGSAAPLAFRAPNADGLRVVSVPPALSLTAGAGGRTTEVTAAASVFGASAGNALVKLAWLPGRHAVADFAVDPGADILTARQFTVVANGDYTVYAQDSAGNEAVKELVVTNIASPSTGPIDYSGSADPDPFGAAEITINGIRTPVRGMKEISADGQTVFKFILSPEQAAEAFARDQQTGVVAVDAPGQAVVVSMPAASLLLAIEGRPDAQLQVIVNGNGMRIPLADIGQLAEGAMLNVTIAPAFGDADAALQKAAKQEGASLLLPHPIAHGLNIDGQAIDDRNGGYPVRTLLLPTDAEPSEATAVWIDAKGGLHFAPSVFSGDGSRTVAITAGAGSSIYAVIHSAHAFADTQGHWAQKEIELLANKRIVEGSPNGGFKPNEAITRAEFAALLVRALGLSEAIDAKAFADVDADDWYAGAVGAARHAGLIDGYGDGDFRPNAGITREQMAVMIARAMVFAGQSPARSAAALEPFADGGDIAEWAADAAASLVGAGIIQGATAASFDPRAQATRAQSAVLLTRMLQALRYINS</sequence>
<protein>
    <recommendedName>
        <fullName evidence="1">SLH domain-containing protein</fullName>
    </recommendedName>
</protein>
<keyword evidence="3" id="KW-1185">Reference proteome</keyword>
<dbReference type="EMBL" id="JAAAMV010000031">
    <property type="protein sequence ID" value="NBD27735.1"/>
    <property type="molecule type" value="Genomic_DNA"/>
</dbReference>
<evidence type="ECO:0000259" key="1">
    <source>
        <dbReference type="PROSITE" id="PS51272"/>
    </source>
</evidence>
<proteinExistence type="predicted"/>
<name>A0ABW9XYE7_9BACL</name>
<dbReference type="PANTHER" id="PTHR43308:SF5">
    <property type="entry name" value="S-LAYER PROTEIN _ PEPTIDOGLYCAN ENDO-BETA-N-ACETYLGLUCOSAMINIDASE"/>
    <property type="match status" value="1"/>
</dbReference>
<dbReference type="Proteomes" id="UP000665561">
    <property type="component" value="Unassembled WGS sequence"/>
</dbReference>
<dbReference type="InterPro" id="IPR001119">
    <property type="entry name" value="SLH_dom"/>
</dbReference>